<evidence type="ECO:0000313" key="14">
    <source>
        <dbReference type="Proteomes" id="UP000652761"/>
    </source>
</evidence>
<comment type="caution">
    <text evidence="13">The sequence shown here is derived from an EMBL/GenBank/DDBJ whole genome shotgun (WGS) entry which is preliminary data.</text>
</comment>
<keyword evidence="3" id="KW-0808">Transferase</keyword>
<dbReference type="InterPro" id="IPR005162">
    <property type="entry name" value="Retrotrans_gag_dom"/>
</dbReference>
<evidence type="ECO:0000256" key="11">
    <source>
        <dbReference type="SAM" id="MobiDB-lite"/>
    </source>
</evidence>
<dbReference type="GO" id="GO:0008353">
    <property type="term" value="F:RNA polymerase II CTD heptapeptide repeat kinase activity"/>
    <property type="evidence" value="ECO:0007669"/>
    <property type="project" value="UniProtKB-EC"/>
</dbReference>
<dbReference type="GO" id="GO:0005524">
    <property type="term" value="F:ATP binding"/>
    <property type="evidence" value="ECO:0007669"/>
    <property type="project" value="UniProtKB-UniRule"/>
</dbReference>
<dbReference type="SUPFAM" id="SSF56112">
    <property type="entry name" value="Protein kinase-like (PK-like)"/>
    <property type="match status" value="1"/>
</dbReference>
<dbReference type="InterPro" id="IPR050108">
    <property type="entry name" value="CDK"/>
</dbReference>
<dbReference type="Pfam" id="PF00069">
    <property type="entry name" value="Pkinase"/>
    <property type="match status" value="1"/>
</dbReference>
<dbReference type="OrthoDB" id="6284126at2759"/>
<comment type="catalytic activity">
    <reaction evidence="8">
        <text>L-seryl-[protein] + ATP = O-phospho-L-seryl-[protein] + ADP + H(+)</text>
        <dbReference type="Rhea" id="RHEA:17989"/>
        <dbReference type="Rhea" id="RHEA-COMP:9863"/>
        <dbReference type="Rhea" id="RHEA-COMP:11604"/>
        <dbReference type="ChEBI" id="CHEBI:15378"/>
        <dbReference type="ChEBI" id="CHEBI:29999"/>
        <dbReference type="ChEBI" id="CHEBI:30616"/>
        <dbReference type="ChEBI" id="CHEBI:83421"/>
        <dbReference type="ChEBI" id="CHEBI:456216"/>
        <dbReference type="EC" id="2.7.11.22"/>
    </reaction>
</comment>
<dbReference type="InterPro" id="IPR011009">
    <property type="entry name" value="Kinase-like_dom_sf"/>
</dbReference>
<dbReference type="Gene3D" id="3.30.200.20">
    <property type="entry name" value="Phosphorylase Kinase, domain 1"/>
    <property type="match status" value="1"/>
</dbReference>
<comment type="similarity">
    <text evidence="1">Belongs to the protein kinase superfamily. CMGC Ser/Thr protein kinase family. CDC2/CDKX subfamily.</text>
</comment>
<feature type="compositionally biased region" description="Basic and acidic residues" evidence="11">
    <location>
        <begin position="1"/>
        <end position="17"/>
    </location>
</feature>
<dbReference type="Pfam" id="PF03732">
    <property type="entry name" value="Retrotrans_gag"/>
    <property type="match status" value="1"/>
</dbReference>
<evidence type="ECO:0000256" key="6">
    <source>
        <dbReference type="ARBA" id="ARBA00022840"/>
    </source>
</evidence>
<keyword evidence="4 10" id="KW-0547">Nucleotide-binding</keyword>
<dbReference type="PANTHER" id="PTHR24056">
    <property type="entry name" value="CELL DIVISION PROTEIN KINASE"/>
    <property type="match status" value="1"/>
</dbReference>
<evidence type="ECO:0000256" key="9">
    <source>
        <dbReference type="ARBA" id="ARBA00049280"/>
    </source>
</evidence>
<feature type="domain" description="Protein kinase" evidence="12">
    <location>
        <begin position="428"/>
        <end position="609"/>
    </location>
</feature>
<evidence type="ECO:0000256" key="3">
    <source>
        <dbReference type="ARBA" id="ARBA00022679"/>
    </source>
</evidence>
<keyword evidence="5" id="KW-0418">Kinase</keyword>
<name>A0A843X7D1_COLES</name>
<dbReference type="EMBL" id="NMUH01006227">
    <property type="protein sequence ID" value="MQM14764.1"/>
    <property type="molecule type" value="Genomic_DNA"/>
</dbReference>
<dbReference type="GO" id="GO:0016592">
    <property type="term" value="C:mediator complex"/>
    <property type="evidence" value="ECO:0007669"/>
    <property type="project" value="TreeGrafter"/>
</dbReference>
<dbReference type="AlphaFoldDB" id="A0A843X7D1"/>
<keyword evidence="2" id="KW-0723">Serine/threonine-protein kinase</keyword>
<evidence type="ECO:0000313" key="13">
    <source>
        <dbReference type="EMBL" id="MQM14764.1"/>
    </source>
</evidence>
<evidence type="ECO:0000256" key="7">
    <source>
        <dbReference type="ARBA" id="ARBA00047811"/>
    </source>
</evidence>
<reference evidence="13" key="1">
    <citation type="submission" date="2017-07" db="EMBL/GenBank/DDBJ databases">
        <title>Taro Niue Genome Assembly and Annotation.</title>
        <authorList>
            <person name="Atibalentja N."/>
            <person name="Keating K."/>
            <person name="Fields C.J."/>
        </authorList>
    </citation>
    <scope>NUCLEOTIDE SEQUENCE</scope>
    <source>
        <strain evidence="13">Niue_2</strain>
        <tissue evidence="13">Leaf</tissue>
    </source>
</reference>
<dbReference type="FunFam" id="3.30.200.20:FF:000350">
    <property type="entry name" value="Cyclin-dependent kinase e-1"/>
    <property type="match status" value="1"/>
</dbReference>
<keyword evidence="14" id="KW-1185">Reference proteome</keyword>
<accession>A0A843X7D1</accession>
<dbReference type="Gene3D" id="1.10.510.10">
    <property type="entry name" value="Transferase(Phosphotransferase) domain 1"/>
    <property type="match status" value="1"/>
</dbReference>
<evidence type="ECO:0000256" key="1">
    <source>
        <dbReference type="ARBA" id="ARBA00006485"/>
    </source>
</evidence>
<gene>
    <name evidence="13" type="ORF">Taro_047699</name>
</gene>
<comment type="catalytic activity">
    <reaction evidence="9">
        <text>[DNA-directed RNA polymerase] + ATP = phospho-[DNA-directed RNA polymerase] + ADP + H(+)</text>
        <dbReference type="Rhea" id="RHEA:10216"/>
        <dbReference type="Rhea" id="RHEA-COMP:11321"/>
        <dbReference type="Rhea" id="RHEA-COMP:11322"/>
        <dbReference type="ChEBI" id="CHEBI:15378"/>
        <dbReference type="ChEBI" id="CHEBI:30616"/>
        <dbReference type="ChEBI" id="CHEBI:43176"/>
        <dbReference type="ChEBI" id="CHEBI:68546"/>
        <dbReference type="ChEBI" id="CHEBI:456216"/>
        <dbReference type="EC" id="2.7.11.23"/>
    </reaction>
</comment>
<dbReference type="InterPro" id="IPR008271">
    <property type="entry name" value="Ser/Thr_kinase_AS"/>
</dbReference>
<keyword evidence="6 10" id="KW-0067">ATP-binding</keyword>
<dbReference type="PROSITE" id="PS50011">
    <property type="entry name" value="PROTEIN_KINASE_DOM"/>
    <property type="match status" value="1"/>
</dbReference>
<comment type="catalytic activity">
    <reaction evidence="7">
        <text>L-threonyl-[protein] + ATP = O-phospho-L-threonyl-[protein] + ADP + H(+)</text>
        <dbReference type="Rhea" id="RHEA:46608"/>
        <dbReference type="Rhea" id="RHEA-COMP:11060"/>
        <dbReference type="Rhea" id="RHEA-COMP:11605"/>
        <dbReference type="ChEBI" id="CHEBI:15378"/>
        <dbReference type="ChEBI" id="CHEBI:30013"/>
        <dbReference type="ChEBI" id="CHEBI:30616"/>
        <dbReference type="ChEBI" id="CHEBI:61977"/>
        <dbReference type="ChEBI" id="CHEBI:456216"/>
        <dbReference type="EC" id="2.7.11.22"/>
    </reaction>
</comment>
<dbReference type="InterPro" id="IPR017441">
    <property type="entry name" value="Protein_kinase_ATP_BS"/>
</dbReference>
<organism evidence="13 14">
    <name type="scientific">Colocasia esculenta</name>
    <name type="common">Wild taro</name>
    <name type="synonym">Arum esculentum</name>
    <dbReference type="NCBI Taxonomy" id="4460"/>
    <lineage>
        <taxon>Eukaryota</taxon>
        <taxon>Viridiplantae</taxon>
        <taxon>Streptophyta</taxon>
        <taxon>Embryophyta</taxon>
        <taxon>Tracheophyta</taxon>
        <taxon>Spermatophyta</taxon>
        <taxon>Magnoliopsida</taxon>
        <taxon>Liliopsida</taxon>
        <taxon>Araceae</taxon>
        <taxon>Aroideae</taxon>
        <taxon>Colocasieae</taxon>
        <taxon>Colocasia</taxon>
    </lineage>
</organism>
<feature type="non-terminal residue" evidence="13">
    <location>
        <position position="609"/>
    </location>
</feature>
<evidence type="ECO:0000256" key="10">
    <source>
        <dbReference type="PROSITE-ProRule" id="PRU10141"/>
    </source>
</evidence>
<dbReference type="InterPro" id="IPR000719">
    <property type="entry name" value="Prot_kinase_dom"/>
</dbReference>
<evidence type="ECO:0000256" key="2">
    <source>
        <dbReference type="ARBA" id="ARBA00022527"/>
    </source>
</evidence>
<evidence type="ECO:0000256" key="5">
    <source>
        <dbReference type="ARBA" id="ARBA00022777"/>
    </source>
</evidence>
<protein>
    <recommendedName>
        <fullName evidence="12">Protein kinase domain-containing protein</fullName>
    </recommendedName>
</protein>
<dbReference type="GO" id="GO:0004693">
    <property type="term" value="F:cyclin-dependent protein serine/threonine kinase activity"/>
    <property type="evidence" value="ECO:0007669"/>
    <property type="project" value="UniProtKB-EC"/>
</dbReference>
<feature type="binding site" evidence="10">
    <location>
        <position position="461"/>
    </location>
    <ligand>
        <name>ATP</name>
        <dbReference type="ChEBI" id="CHEBI:30616"/>
    </ligand>
</feature>
<dbReference type="PROSITE" id="PS00108">
    <property type="entry name" value="PROTEIN_KINASE_ST"/>
    <property type="match status" value="1"/>
</dbReference>
<dbReference type="Proteomes" id="UP000652761">
    <property type="component" value="Unassembled WGS sequence"/>
</dbReference>
<evidence type="ECO:0000256" key="4">
    <source>
        <dbReference type="ARBA" id="ARBA00022741"/>
    </source>
</evidence>
<evidence type="ECO:0000256" key="8">
    <source>
        <dbReference type="ARBA" id="ARBA00048367"/>
    </source>
</evidence>
<feature type="region of interest" description="Disordered" evidence="11">
    <location>
        <begin position="1"/>
        <end position="33"/>
    </location>
</feature>
<proteinExistence type="inferred from homology"/>
<evidence type="ECO:0000259" key="12">
    <source>
        <dbReference type="PROSITE" id="PS50011"/>
    </source>
</evidence>
<dbReference type="SMART" id="SM00220">
    <property type="entry name" value="S_TKc"/>
    <property type="match status" value="1"/>
</dbReference>
<dbReference type="PROSITE" id="PS00107">
    <property type="entry name" value="PROTEIN_KINASE_ATP"/>
    <property type="match status" value="1"/>
</dbReference>
<dbReference type="PANTHER" id="PTHR24056:SF495">
    <property type="entry name" value="CYCLIN-DEPENDENT KINASE 8-RELATED"/>
    <property type="match status" value="1"/>
</dbReference>
<sequence length="609" mass="68224">RAPSAERRTPERQDNSPRHSTVAPPPPHSIVDANSHRSRCEAYVHSDQELARRLRRVVDLERRVDAMVQRAEGKMPAEEDLDFRSPFTVEILKARVSPKLPLPTIVPYDGTTDPADHIHGFESHMVFHGASDATNCCAFPATLKETARAWFEALPTGSISSFHQLKKSFRDNFLGGRLQSRTAASLLSVRKKKGESLWDYIKRFRTEALRIPRLDVPLATNALIQSTRDGFLQRALGVQQPSTLAELFSTAQRHAACEEGLGGKHALEGLEGFRMLKAWAPAFTPPLPYKGKWVRNLKSQNDIFSPPRRSFKRCRSVAVHASEVGIAFNARETFEQSSAPQASRFPSQLEGVGGKCHVFSDVPEASEHGLHVRTPLSLFGLGTAYRTCPVRSIPWSCQHKLRPDARHRIASPAAEQDTARKPAWLQQYELVGKIGEGTYGLVFLVKSKLAANRGKCIAIKKFKQSKDGDGVSPTAIREIMLLREISHENVVKLVNVHINHADMSLYLAFDYAEHDLYEIIRFHREKVNHPINPYTVKSLLWQLLNGLNYLHSNWIIHRDLKPSNILVMGEGDEHGVVKIADFGLARIYHAPLKPLSENGVKISVLIDGI</sequence>